<dbReference type="SUPFAM" id="SSF52540">
    <property type="entry name" value="P-loop containing nucleoside triphosphate hydrolases"/>
    <property type="match status" value="1"/>
</dbReference>
<feature type="domain" description="Endonuclease GajA/Old nuclease/RecF-like AAA" evidence="1">
    <location>
        <begin position="1"/>
        <end position="403"/>
    </location>
</feature>
<evidence type="ECO:0000259" key="2">
    <source>
        <dbReference type="Pfam" id="PF20469"/>
    </source>
</evidence>
<dbReference type="EMBL" id="CP042910">
    <property type="protein sequence ID" value="QEG15926.1"/>
    <property type="molecule type" value="Genomic_DNA"/>
</dbReference>
<name>A0ABX5YJP8_9PLAN</name>
<dbReference type="RefSeq" id="WP_002644802.1">
    <property type="nucleotide sequence ID" value="NZ_CP036353.1"/>
</dbReference>
<organism evidence="3 4">
    <name type="scientific">Gimesia maris</name>
    <dbReference type="NCBI Taxonomy" id="122"/>
    <lineage>
        <taxon>Bacteria</taxon>
        <taxon>Pseudomonadati</taxon>
        <taxon>Planctomycetota</taxon>
        <taxon>Planctomycetia</taxon>
        <taxon>Planctomycetales</taxon>
        <taxon>Planctomycetaceae</taxon>
        <taxon>Gimesia</taxon>
    </lineage>
</organism>
<dbReference type="Pfam" id="PF20469">
    <property type="entry name" value="OLD-like_TOPRIM"/>
    <property type="match status" value="1"/>
</dbReference>
<dbReference type="InterPro" id="IPR041685">
    <property type="entry name" value="AAA_GajA/Old/RecF-like"/>
</dbReference>
<dbReference type="InterPro" id="IPR027417">
    <property type="entry name" value="P-loop_NTPase"/>
</dbReference>
<gene>
    <name evidence="3" type="ORF">GmarT_17870</name>
</gene>
<sequence length="661" mass="75417">MQLISAQITNFRSITDSGIFSIDPKVTCLVGKNESGKTAILQALEKINPLDSSHREFRSLDFPRARLTEFRTRQDEEEDVHSVTTFWKLDDSDVKAVEEIVGEGVLKSREIKISRGYYNSTYWIFNQDEKKGFENLLDESSLHAEEKDSIRLTGSIKKAKEYILSKSKTAEEGGGEIRSKREEELLETINDYYGTKASSWQAIVDVLHERLPKMVYFGNYMTMPGQISIEDLNKRPGAKEEEPNKVFLALLSLINKTPEDLVEIGEFEMMQAELEAASSSLTREIFNYWTQNRNLRVQFRFEQGMPNDPAPFNSGYVMRTRIENLRYGVTTSFDDRSTGFVWFFSFLVWFSQVRKNYGKNLIILLDEPGLSLHAKAQADLLRYIEERLKEFQVTFTTHSPFMIDSEHLERVRTVEDIFVESDDPFEEQESDLGTVVGDKVLSTDKDTLFPLQAALGYDITQTLFIGEHTLLVEGPSEILYLPWFSRKLKAEGRTYLDPRWTLTPCGGIDKVPSFLSLFAGQKLHIATLVDFADGGKKRVRDLRSSELLTSGHVLSADIFAGQDEADTEDLLGRDAYIGLINDCYGLKGDERIPAKKPADAPDRVVKEVEEHFKTKATSGDEFDHYRPAEFLTQKGLSYNLKKPEVALDRFEELFKVLNALL</sequence>
<dbReference type="Proteomes" id="UP000322887">
    <property type="component" value="Chromosome"/>
</dbReference>
<dbReference type="GeneID" id="98646402"/>
<evidence type="ECO:0000313" key="4">
    <source>
        <dbReference type="Proteomes" id="UP000322887"/>
    </source>
</evidence>
<keyword evidence="4" id="KW-1185">Reference proteome</keyword>
<evidence type="ECO:0000259" key="1">
    <source>
        <dbReference type="Pfam" id="PF13175"/>
    </source>
</evidence>
<proteinExistence type="predicted"/>
<accession>A0ABX5YJP8</accession>
<dbReference type="InterPro" id="IPR051396">
    <property type="entry name" value="Bact_Antivir_Def_Nuclease"/>
</dbReference>
<protein>
    <submittedName>
        <fullName evidence="3">Recombination protein F</fullName>
    </submittedName>
</protein>
<dbReference type="InterPro" id="IPR034139">
    <property type="entry name" value="TOPRIM_OLD"/>
</dbReference>
<reference evidence="3 4" key="1">
    <citation type="submission" date="2019-08" db="EMBL/GenBank/DDBJ databases">
        <title>Deep-cultivation of Planctomycetes and their phenomic and genomic characterization uncovers novel biology.</title>
        <authorList>
            <person name="Wiegand S."/>
            <person name="Jogler M."/>
            <person name="Boedeker C."/>
            <person name="Pinto D."/>
            <person name="Vollmers J."/>
            <person name="Rivas-Marin E."/>
            <person name="Kohn T."/>
            <person name="Peeters S.H."/>
            <person name="Heuer A."/>
            <person name="Rast P."/>
            <person name="Oberbeckmann S."/>
            <person name="Bunk B."/>
            <person name="Jeske O."/>
            <person name="Meyerdierks A."/>
            <person name="Storesund J.E."/>
            <person name="Kallscheuer N."/>
            <person name="Luecker S."/>
            <person name="Lage O.M."/>
            <person name="Pohl T."/>
            <person name="Merkel B.J."/>
            <person name="Hornburger P."/>
            <person name="Mueller R.-W."/>
            <person name="Bruemmer F."/>
            <person name="Labrenz M."/>
            <person name="Spormann A.M."/>
            <person name="Op den Camp H."/>
            <person name="Overmann J."/>
            <person name="Amann R."/>
            <person name="Jetten M.S.M."/>
            <person name="Mascher T."/>
            <person name="Medema M.H."/>
            <person name="Devos D.P."/>
            <person name="Kaster A.-K."/>
            <person name="Ovreas L."/>
            <person name="Rohde M."/>
            <person name="Galperin M.Y."/>
            <person name="Jogler C."/>
        </authorList>
    </citation>
    <scope>NUCLEOTIDE SEQUENCE [LARGE SCALE GENOMIC DNA]</scope>
    <source>
        <strain evidence="3 4">DSM 8797</strain>
    </source>
</reference>
<dbReference type="PANTHER" id="PTHR43581">
    <property type="entry name" value="ATP/GTP PHOSPHATASE"/>
    <property type="match status" value="1"/>
</dbReference>
<dbReference type="PANTHER" id="PTHR43581:SF2">
    <property type="entry name" value="EXCINUCLEASE ATPASE SUBUNIT"/>
    <property type="match status" value="1"/>
</dbReference>
<dbReference type="Gene3D" id="3.40.50.300">
    <property type="entry name" value="P-loop containing nucleotide triphosphate hydrolases"/>
    <property type="match status" value="1"/>
</dbReference>
<dbReference type="Pfam" id="PF13175">
    <property type="entry name" value="AAA_15"/>
    <property type="match status" value="1"/>
</dbReference>
<feature type="domain" description="OLD protein-like TOPRIM" evidence="2">
    <location>
        <begin position="467"/>
        <end position="530"/>
    </location>
</feature>
<evidence type="ECO:0000313" key="3">
    <source>
        <dbReference type="EMBL" id="QEG15926.1"/>
    </source>
</evidence>